<dbReference type="InterPro" id="IPR010281">
    <property type="entry name" value="DUF885"/>
</dbReference>
<dbReference type="PANTHER" id="PTHR33361">
    <property type="entry name" value="GLR0591 PROTEIN"/>
    <property type="match status" value="1"/>
</dbReference>
<dbReference type="RefSeq" id="WP_307404816.1">
    <property type="nucleotide sequence ID" value="NZ_JAUSUR010000001.1"/>
</dbReference>
<sequence length="585" mass="67049">MKKFIKLLCVLSLAVGLVACSGSDDGTASEPNKEFDEYVENLPSELYSATDYGLNYTFVDKEAAGYKDELYEYTLPSREEYDESVEEMDKIYDEIKDFSRSSLSKDQQLTYDVMLAYFDTSTDMSDDAAYYLNTNYLDTMYGAPSNMPLNFYFYKFRTQSDVDSYLNLLKTTKDYYEALADHEQDRQDAGYGMTPSQITALIEQCTDYIDGDQTFLIDSFNEKIDGLDGLSDTEKEEYKATNKKYVEEDLKQAYTSLKEKVEALDVKTTKDEGYAVVYDDGKEYYEELISANTGFETVEEYREYLEEKQTDVLSDAQSMMMKDSTILDRVMDASGNDVIDYTDATNPTEVLNELKDEMADDFPKIRELEYDMEIVPESMQSIFEASAAYFISPVDSLDSAELMVLNSEYSEDSYLTIAHEGFPGHMYQTQYYKEQEQPIIRQLMDFDGYTEGYANYVENYSAKYANDADAATLYTYLMQYTYIEILLLDVEIHYDGISKDDAVSALVSMGYTNDVATSQYEQLLHSPGVFSKYYGAGFRFKDLREKVQEENSDVTDKEYHEAILNVGSAPYSIVEDYVMSELVGE</sequence>
<feature type="chain" id="PRO_5047061716" evidence="1">
    <location>
        <begin position="22"/>
        <end position="585"/>
    </location>
</feature>
<dbReference type="PANTHER" id="PTHR33361:SF2">
    <property type="entry name" value="DUF885 DOMAIN-CONTAINING PROTEIN"/>
    <property type="match status" value="1"/>
</dbReference>
<protein>
    <submittedName>
        <fullName evidence="2">Uncharacterized protein (DUF885 family)</fullName>
    </submittedName>
</protein>
<comment type="caution">
    <text evidence="2">The sequence shown here is derived from an EMBL/GenBank/DDBJ whole genome shotgun (WGS) entry which is preliminary data.</text>
</comment>
<dbReference type="Proteomes" id="UP001230220">
    <property type="component" value="Unassembled WGS sequence"/>
</dbReference>
<gene>
    <name evidence="2" type="ORF">J2S15_000315</name>
</gene>
<dbReference type="EMBL" id="JAUSUR010000001">
    <property type="protein sequence ID" value="MDQ0359584.1"/>
    <property type="molecule type" value="Genomic_DNA"/>
</dbReference>
<dbReference type="Pfam" id="PF05960">
    <property type="entry name" value="DUF885"/>
    <property type="match status" value="1"/>
</dbReference>
<feature type="signal peptide" evidence="1">
    <location>
        <begin position="1"/>
        <end position="21"/>
    </location>
</feature>
<dbReference type="PROSITE" id="PS51257">
    <property type="entry name" value="PROKAR_LIPOPROTEIN"/>
    <property type="match status" value="1"/>
</dbReference>
<organism evidence="2 3">
    <name type="scientific">Breznakia pachnodae</name>
    <dbReference type="NCBI Taxonomy" id="265178"/>
    <lineage>
        <taxon>Bacteria</taxon>
        <taxon>Bacillati</taxon>
        <taxon>Bacillota</taxon>
        <taxon>Erysipelotrichia</taxon>
        <taxon>Erysipelotrichales</taxon>
        <taxon>Erysipelotrichaceae</taxon>
        <taxon>Breznakia</taxon>
    </lineage>
</organism>
<evidence type="ECO:0000256" key="1">
    <source>
        <dbReference type="SAM" id="SignalP"/>
    </source>
</evidence>
<proteinExistence type="predicted"/>
<name>A0ABU0DYK4_9FIRM</name>
<evidence type="ECO:0000313" key="2">
    <source>
        <dbReference type="EMBL" id="MDQ0359584.1"/>
    </source>
</evidence>
<keyword evidence="1" id="KW-0732">Signal</keyword>
<keyword evidence="3" id="KW-1185">Reference proteome</keyword>
<evidence type="ECO:0000313" key="3">
    <source>
        <dbReference type="Proteomes" id="UP001230220"/>
    </source>
</evidence>
<accession>A0ABU0DYK4</accession>
<reference evidence="2 3" key="1">
    <citation type="submission" date="2023-07" db="EMBL/GenBank/DDBJ databases">
        <title>Genomic Encyclopedia of Type Strains, Phase IV (KMG-IV): sequencing the most valuable type-strain genomes for metagenomic binning, comparative biology and taxonomic classification.</title>
        <authorList>
            <person name="Goeker M."/>
        </authorList>
    </citation>
    <scope>NUCLEOTIDE SEQUENCE [LARGE SCALE GENOMIC DNA]</scope>
    <source>
        <strain evidence="2 3">DSM 16784</strain>
    </source>
</reference>